<feature type="signal peptide" evidence="1">
    <location>
        <begin position="1"/>
        <end position="20"/>
    </location>
</feature>
<gene>
    <name evidence="2" type="ORF">K450DRAFT_246487</name>
</gene>
<reference evidence="2" key="2">
    <citation type="journal article" date="2022" name="Proc. Natl. Acad. Sci. U.S.A.">
        <title>Diploid-dominant life cycles characterize the early evolution of Fungi.</title>
        <authorList>
            <person name="Amses K.R."/>
            <person name="Simmons D.R."/>
            <person name="Longcore J.E."/>
            <person name="Mondo S.J."/>
            <person name="Seto K."/>
            <person name="Jeronimo G.H."/>
            <person name="Bonds A.E."/>
            <person name="Quandt C.A."/>
            <person name="Davis W.J."/>
            <person name="Chang Y."/>
            <person name="Federici B.A."/>
            <person name="Kuo A."/>
            <person name="LaButti K."/>
            <person name="Pangilinan J."/>
            <person name="Andreopoulos W."/>
            <person name="Tritt A."/>
            <person name="Riley R."/>
            <person name="Hundley H."/>
            <person name="Johnson J."/>
            <person name="Lipzen A."/>
            <person name="Barry K."/>
            <person name="Lang B.F."/>
            <person name="Cuomo C.A."/>
            <person name="Buchler N.E."/>
            <person name="Grigoriev I.V."/>
            <person name="Spatafora J.W."/>
            <person name="Stajich J.E."/>
            <person name="James T.Y."/>
        </authorList>
    </citation>
    <scope>NUCLEOTIDE SEQUENCE</scope>
    <source>
        <strain evidence="2">AG</strain>
    </source>
</reference>
<accession>A0AAD5E7Y5</accession>
<evidence type="ECO:0000256" key="1">
    <source>
        <dbReference type="SAM" id="SignalP"/>
    </source>
</evidence>
<dbReference type="EMBL" id="MU620928">
    <property type="protein sequence ID" value="KAI8578572.1"/>
    <property type="molecule type" value="Genomic_DNA"/>
</dbReference>
<sequence length="61" mass="6773">MLSIELLLAAAAAMSVPALSQTIPFYWQENNQEFLSTYRDKGKMEQTGRTGVAAMHATLIR</sequence>
<feature type="chain" id="PRO_5042080032" evidence="1">
    <location>
        <begin position="21"/>
        <end position="61"/>
    </location>
</feature>
<evidence type="ECO:0000313" key="3">
    <source>
        <dbReference type="Proteomes" id="UP001206595"/>
    </source>
</evidence>
<reference evidence="2" key="1">
    <citation type="submission" date="2021-06" db="EMBL/GenBank/DDBJ databases">
        <authorList>
            <consortium name="DOE Joint Genome Institute"/>
            <person name="Mondo S.J."/>
            <person name="Amses K.R."/>
            <person name="Simmons D.R."/>
            <person name="Longcore J.E."/>
            <person name="Seto K."/>
            <person name="Alves G.H."/>
            <person name="Bonds A.E."/>
            <person name="Quandt C.A."/>
            <person name="Davis W.J."/>
            <person name="Chang Y."/>
            <person name="Letcher P.M."/>
            <person name="Powell M.J."/>
            <person name="Kuo A."/>
            <person name="Labutti K."/>
            <person name="Pangilinan J."/>
            <person name="Andreopoulos W."/>
            <person name="Tritt A."/>
            <person name="Riley R."/>
            <person name="Hundley H."/>
            <person name="Johnson J."/>
            <person name="Lipzen A."/>
            <person name="Barry K."/>
            <person name="Berbee M.L."/>
            <person name="Buchler N.E."/>
            <person name="Grigoriev I.V."/>
            <person name="Spatafora J.W."/>
            <person name="Stajich J.E."/>
            <person name="James T.Y."/>
        </authorList>
    </citation>
    <scope>NUCLEOTIDE SEQUENCE</scope>
    <source>
        <strain evidence="2">AG</strain>
    </source>
</reference>
<keyword evidence="1" id="KW-0732">Signal</keyword>
<evidence type="ECO:0000313" key="2">
    <source>
        <dbReference type="EMBL" id="KAI8578572.1"/>
    </source>
</evidence>
<dbReference type="GeneID" id="75915264"/>
<dbReference type="AlphaFoldDB" id="A0AAD5E7Y5"/>
<dbReference type="Proteomes" id="UP001206595">
    <property type="component" value="Unassembled WGS sequence"/>
</dbReference>
<proteinExistence type="predicted"/>
<organism evidence="2 3">
    <name type="scientific">Umbelopsis ramanniana AG</name>
    <dbReference type="NCBI Taxonomy" id="1314678"/>
    <lineage>
        <taxon>Eukaryota</taxon>
        <taxon>Fungi</taxon>
        <taxon>Fungi incertae sedis</taxon>
        <taxon>Mucoromycota</taxon>
        <taxon>Mucoromycotina</taxon>
        <taxon>Umbelopsidomycetes</taxon>
        <taxon>Umbelopsidales</taxon>
        <taxon>Umbelopsidaceae</taxon>
        <taxon>Umbelopsis</taxon>
    </lineage>
</organism>
<dbReference type="RefSeq" id="XP_051443576.1">
    <property type="nucleotide sequence ID" value="XM_051589919.1"/>
</dbReference>
<keyword evidence="3" id="KW-1185">Reference proteome</keyword>
<comment type="caution">
    <text evidence="2">The sequence shown here is derived from an EMBL/GenBank/DDBJ whole genome shotgun (WGS) entry which is preliminary data.</text>
</comment>
<protein>
    <submittedName>
        <fullName evidence="2">Uncharacterized protein</fullName>
    </submittedName>
</protein>
<name>A0AAD5E7Y5_UMBRA</name>